<sequence>MQLSGADIRLLRVFDAVVRHHGFAAAQAELNVSQSTISTQISALEDRLSMTLCRRGRAGFQLTQKGEAVHAAVVRFLAASNTFVSETEVLRGTLSGTLRIGVVDHVVTDPNFRLSEAISALEKRATAVRFELVQNDPQELQERVRDGSLQLGIGSFSRKLKGLASQPLYRETNYLYCASNHLLWSVRDEELTPEFVTSMRTVGRSYWRDDHWNNRDFPNSPAMAQGMEQQLIMILSGAFIGYLPDHSVRSWVQSGRLKPLLPTRFIYQCDFEAITRPDVEASPLAQAMLKELLAVYASPA</sequence>
<keyword evidence="2" id="KW-0805">Transcription regulation</keyword>
<reference evidence="6 7" key="1">
    <citation type="submission" date="2019-03" db="EMBL/GenBank/DDBJ databases">
        <authorList>
            <person name="Zhang S."/>
        </authorList>
    </citation>
    <scope>NUCLEOTIDE SEQUENCE [LARGE SCALE GENOMIC DNA]</scope>
    <source>
        <strain evidence="6 7">S4J41</strain>
    </source>
</reference>
<evidence type="ECO:0000256" key="4">
    <source>
        <dbReference type="ARBA" id="ARBA00023163"/>
    </source>
</evidence>
<dbReference type="Gene3D" id="3.40.190.10">
    <property type="entry name" value="Periplasmic binding protein-like II"/>
    <property type="match status" value="2"/>
</dbReference>
<dbReference type="InterPro" id="IPR005119">
    <property type="entry name" value="LysR_subst-bd"/>
</dbReference>
<dbReference type="InterPro" id="IPR000847">
    <property type="entry name" value="LysR_HTH_N"/>
</dbReference>
<dbReference type="InterPro" id="IPR036388">
    <property type="entry name" value="WH-like_DNA-bd_sf"/>
</dbReference>
<proteinExistence type="inferred from homology"/>
<accession>A0A4R5EIN5</accession>
<evidence type="ECO:0000259" key="5">
    <source>
        <dbReference type="PROSITE" id="PS50931"/>
    </source>
</evidence>
<evidence type="ECO:0000256" key="1">
    <source>
        <dbReference type="ARBA" id="ARBA00009437"/>
    </source>
</evidence>
<dbReference type="SUPFAM" id="SSF46785">
    <property type="entry name" value="Winged helix' DNA-binding domain"/>
    <property type="match status" value="1"/>
</dbReference>
<comment type="caution">
    <text evidence="6">The sequence shown here is derived from an EMBL/GenBank/DDBJ whole genome shotgun (WGS) entry which is preliminary data.</text>
</comment>
<dbReference type="Pfam" id="PF00126">
    <property type="entry name" value="HTH_1"/>
    <property type="match status" value="1"/>
</dbReference>
<dbReference type="EMBL" id="SMFP01000020">
    <property type="protein sequence ID" value="TDE34349.1"/>
    <property type="molecule type" value="Genomic_DNA"/>
</dbReference>
<dbReference type="GO" id="GO:0000976">
    <property type="term" value="F:transcription cis-regulatory region binding"/>
    <property type="evidence" value="ECO:0007669"/>
    <property type="project" value="TreeGrafter"/>
</dbReference>
<dbReference type="RefSeq" id="WP_132831310.1">
    <property type="nucleotide sequence ID" value="NZ_SMFP01000020.1"/>
</dbReference>
<dbReference type="OrthoDB" id="7506954at2"/>
<dbReference type="SUPFAM" id="SSF53850">
    <property type="entry name" value="Periplasmic binding protein-like II"/>
    <property type="match status" value="1"/>
</dbReference>
<feature type="domain" description="HTH lysR-type" evidence="5">
    <location>
        <begin position="7"/>
        <end position="63"/>
    </location>
</feature>
<keyword evidence="4" id="KW-0804">Transcription</keyword>
<evidence type="ECO:0000256" key="3">
    <source>
        <dbReference type="ARBA" id="ARBA00023125"/>
    </source>
</evidence>
<dbReference type="Proteomes" id="UP000294662">
    <property type="component" value="Unassembled WGS sequence"/>
</dbReference>
<protein>
    <submittedName>
        <fullName evidence="6">LysR family transcriptional regulator</fullName>
    </submittedName>
</protein>
<dbReference type="CDD" id="cd05466">
    <property type="entry name" value="PBP2_LTTR_substrate"/>
    <property type="match status" value="1"/>
</dbReference>
<comment type="similarity">
    <text evidence="1">Belongs to the LysR transcriptional regulatory family.</text>
</comment>
<dbReference type="PANTHER" id="PTHR30126">
    <property type="entry name" value="HTH-TYPE TRANSCRIPTIONAL REGULATOR"/>
    <property type="match status" value="1"/>
</dbReference>
<dbReference type="GO" id="GO:0003700">
    <property type="term" value="F:DNA-binding transcription factor activity"/>
    <property type="evidence" value="ECO:0007669"/>
    <property type="project" value="InterPro"/>
</dbReference>
<evidence type="ECO:0000313" key="7">
    <source>
        <dbReference type="Proteomes" id="UP000294662"/>
    </source>
</evidence>
<dbReference type="Gene3D" id="1.10.10.10">
    <property type="entry name" value="Winged helix-like DNA-binding domain superfamily/Winged helix DNA-binding domain"/>
    <property type="match status" value="1"/>
</dbReference>
<dbReference type="Pfam" id="PF03466">
    <property type="entry name" value="LysR_substrate"/>
    <property type="match status" value="1"/>
</dbReference>
<evidence type="ECO:0000313" key="6">
    <source>
        <dbReference type="EMBL" id="TDE34349.1"/>
    </source>
</evidence>
<keyword evidence="3" id="KW-0238">DNA-binding</keyword>
<gene>
    <name evidence="6" type="ORF">E1B25_19770</name>
</gene>
<dbReference type="PROSITE" id="PS50931">
    <property type="entry name" value="HTH_LYSR"/>
    <property type="match status" value="1"/>
</dbReference>
<keyword evidence="7" id="KW-1185">Reference proteome</keyword>
<name>A0A4R5EIN5_9RHOB</name>
<dbReference type="AlphaFoldDB" id="A0A4R5EIN5"/>
<evidence type="ECO:0000256" key="2">
    <source>
        <dbReference type="ARBA" id="ARBA00023015"/>
    </source>
</evidence>
<dbReference type="PANTHER" id="PTHR30126:SF98">
    <property type="entry name" value="HTH-TYPE TRANSCRIPTIONAL ACTIVATOR BAUR"/>
    <property type="match status" value="1"/>
</dbReference>
<organism evidence="6 7">
    <name type="scientific">Antarcticimicrobium sediminis</name>
    <dbReference type="NCBI Taxonomy" id="2546227"/>
    <lineage>
        <taxon>Bacteria</taxon>
        <taxon>Pseudomonadati</taxon>
        <taxon>Pseudomonadota</taxon>
        <taxon>Alphaproteobacteria</taxon>
        <taxon>Rhodobacterales</taxon>
        <taxon>Paracoccaceae</taxon>
        <taxon>Antarcticimicrobium</taxon>
    </lineage>
</organism>
<dbReference type="InterPro" id="IPR036390">
    <property type="entry name" value="WH_DNA-bd_sf"/>
</dbReference>